<comment type="similarity">
    <text evidence="2 6">Belongs to the acetyltransferase family. GNA1 subfamily.</text>
</comment>
<dbReference type="Proteomes" id="UP001642409">
    <property type="component" value="Unassembled WGS sequence"/>
</dbReference>
<dbReference type="CDD" id="cd04301">
    <property type="entry name" value="NAT_SF"/>
    <property type="match status" value="1"/>
</dbReference>
<evidence type="ECO:0000259" key="7">
    <source>
        <dbReference type="PROSITE" id="PS51186"/>
    </source>
</evidence>
<evidence type="ECO:0000256" key="6">
    <source>
        <dbReference type="RuleBase" id="RU365086"/>
    </source>
</evidence>
<dbReference type="InterPro" id="IPR000182">
    <property type="entry name" value="GNAT_dom"/>
</dbReference>
<dbReference type="GO" id="GO:0004343">
    <property type="term" value="F:glucosamine 6-phosphate N-acetyltransferase activity"/>
    <property type="evidence" value="ECO:0007669"/>
    <property type="project" value="UniProtKB-UniRule"/>
</dbReference>
<dbReference type="EC" id="2.3.1.4" evidence="6"/>
<feature type="domain" description="N-acetyltransferase" evidence="7">
    <location>
        <begin position="2"/>
        <end position="144"/>
    </location>
</feature>
<protein>
    <recommendedName>
        <fullName evidence="6">Glucosamine 6-phosphate N-acetyltransferase</fullName>
        <ecNumber evidence="6">2.3.1.4</ecNumber>
    </recommendedName>
</protein>
<dbReference type="EMBL" id="CAXDID020000174">
    <property type="protein sequence ID" value="CAL6048121.1"/>
    <property type="molecule type" value="Genomic_DNA"/>
</dbReference>
<evidence type="ECO:0000313" key="10">
    <source>
        <dbReference type="Proteomes" id="UP001642409"/>
    </source>
</evidence>
<evidence type="ECO:0000313" key="9">
    <source>
        <dbReference type="EMBL" id="CAL6048121.1"/>
    </source>
</evidence>
<evidence type="ECO:0000256" key="2">
    <source>
        <dbReference type="ARBA" id="ARBA00006048"/>
    </source>
</evidence>
<reference evidence="8" key="1">
    <citation type="submission" date="2023-06" db="EMBL/GenBank/DDBJ databases">
        <authorList>
            <person name="Kurt Z."/>
        </authorList>
    </citation>
    <scope>NUCLEOTIDE SEQUENCE</scope>
</reference>
<name>A0AA86QHV4_9EUKA</name>
<sequence>MAIVREAQLEDLIYLPPILAQLTSVGNVDQQQLTAFYDEIKTNKNHIIYVVELNGTIIGCATLLIEPKIIHQCSKAGHIEDVVIDKQYRKRGYGKQLITHLLHEGEKRGCYKIILDSESDVSNFYAKCGMGPKQQCMALYFNKK</sequence>
<accession>A0AA86QHV4</accession>
<dbReference type="FunFam" id="3.40.630.30:FF:000105">
    <property type="entry name" value="Glucosamine 6-phosphate N-acetyltransferase"/>
    <property type="match status" value="1"/>
</dbReference>
<keyword evidence="4 6" id="KW-0012">Acyltransferase</keyword>
<dbReference type="GO" id="GO:0006048">
    <property type="term" value="P:UDP-N-acetylglucosamine biosynthetic process"/>
    <property type="evidence" value="ECO:0007669"/>
    <property type="project" value="UniProtKB-UniRule"/>
</dbReference>
<keyword evidence="3 6" id="KW-0808">Transferase</keyword>
<organism evidence="8">
    <name type="scientific">Hexamita inflata</name>
    <dbReference type="NCBI Taxonomy" id="28002"/>
    <lineage>
        <taxon>Eukaryota</taxon>
        <taxon>Metamonada</taxon>
        <taxon>Diplomonadida</taxon>
        <taxon>Hexamitidae</taxon>
        <taxon>Hexamitinae</taxon>
        <taxon>Hexamita</taxon>
    </lineage>
</organism>
<evidence type="ECO:0000256" key="3">
    <source>
        <dbReference type="ARBA" id="ARBA00022679"/>
    </source>
</evidence>
<dbReference type="InterPro" id="IPR016181">
    <property type="entry name" value="Acyl_CoA_acyltransferase"/>
</dbReference>
<evidence type="ECO:0000256" key="1">
    <source>
        <dbReference type="ARBA" id="ARBA00004832"/>
    </source>
</evidence>
<comment type="caution">
    <text evidence="8">The sequence shown here is derived from an EMBL/GenBank/DDBJ whole genome shotgun (WGS) entry which is preliminary data.</text>
</comment>
<comment type="pathway">
    <text evidence="1 6">Nucleotide-sugar biosynthesis; UDP-N-acetyl-alpha-D-glucosamine biosynthesis; N-acetyl-alpha-D-glucosamine 1-phosphate from alpha-D-glucosamine 6-phosphate (route I): step 1/2.</text>
</comment>
<keyword evidence="10" id="KW-1185">Reference proteome</keyword>
<reference evidence="9 10" key="2">
    <citation type="submission" date="2024-07" db="EMBL/GenBank/DDBJ databases">
        <authorList>
            <person name="Akdeniz Z."/>
        </authorList>
    </citation>
    <scope>NUCLEOTIDE SEQUENCE [LARGE SCALE GENOMIC DNA]</scope>
</reference>
<comment type="catalytic activity">
    <reaction evidence="5 6">
        <text>D-glucosamine 6-phosphate + acetyl-CoA = N-acetyl-D-glucosamine 6-phosphate + CoA + H(+)</text>
        <dbReference type="Rhea" id="RHEA:10292"/>
        <dbReference type="ChEBI" id="CHEBI:15378"/>
        <dbReference type="ChEBI" id="CHEBI:57287"/>
        <dbReference type="ChEBI" id="CHEBI:57288"/>
        <dbReference type="ChEBI" id="CHEBI:57513"/>
        <dbReference type="ChEBI" id="CHEBI:58725"/>
        <dbReference type="EC" id="2.3.1.4"/>
    </reaction>
</comment>
<evidence type="ECO:0000313" key="8">
    <source>
        <dbReference type="EMBL" id="CAI9953732.1"/>
    </source>
</evidence>
<dbReference type="Pfam" id="PF00583">
    <property type="entry name" value="Acetyltransf_1"/>
    <property type="match status" value="1"/>
</dbReference>
<proteinExistence type="inferred from homology"/>
<dbReference type="AlphaFoldDB" id="A0AA86QHV4"/>
<dbReference type="Gene3D" id="3.40.630.30">
    <property type="match status" value="1"/>
</dbReference>
<evidence type="ECO:0000256" key="4">
    <source>
        <dbReference type="ARBA" id="ARBA00023315"/>
    </source>
</evidence>
<dbReference type="InterPro" id="IPR039143">
    <property type="entry name" value="GNPNAT1-like"/>
</dbReference>
<evidence type="ECO:0000256" key="5">
    <source>
        <dbReference type="ARBA" id="ARBA00048964"/>
    </source>
</evidence>
<dbReference type="PANTHER" id="PTHR13355:SF11">
    <property type="entry name" value="GLUCOSAMINE 6-PHOSPHATE N-ACETYLTRANSFERASE"/>
    <property type="match status" value="1"/>
</dbReference>
<dbReference type="PANTHER" id="PTHR13355">
    <property type="entry name" value="GLUCOSAMINE 6-PHOSPHATE N-ACETYLTRANSFERASE"/>
    <property type="match status" value="1"/>
</dbReference>
<dbReference type="EMBL" id="CATOUU010000841">
    <property type="protein sequence ID" value="CAI9953732.1"/>
    <property type="molecule type" value="Genomic_DNA"/>
</dbReference>
<dbReference type="PROSITE" id="PS51186">
    <property type="entry name" value="GNAT"/>
    <property type="match status" value="1"/>
</dbReference>
<dbReference type="SUPFAM" id="SSF55729">
    <property type="entry name" value="Acyl-CoA N-acyltransferases (Nat)"/>
    <property type="match status" value="1"/>
</dbReference>
<gene>
    <name evidence="8" type="ORF">HINF_LOCUS41377</name>
    <name evidence="9" type="ORF">HINF_LOCUS42536</name>
</gene>